<dbReference type="EMBL" id="VAUP01000002">
    <property type="protein sequence ID" value="TLX45032.1"/>
    <property type="molecule type" value="Genomic_DNA"/>
</dbReference>
<dbReference type="InterPro" id="IPR001753">
    <property type="entry name" value="Enoyl-CoA_hydra/iso"/>
</dbReference>
<dbReference type="InterPro" id="IPR008927">
    <property type="entry name" value="6-PGluconate_DH-like_C_sf"/>
</dbReference>
<dbReference type="PANTHER" id="PTHR48075">
    <property type="entry name" value="3-HYDROXYACYL-COA DEHYDROGENASE FAMILY PROTEIN"/>
    <property type="match status" value="1"/>
</dbReference>
<dbReference type="InterPro" id="IPR006176">
    <property type="entry name" value="3-OHacyl-CoA_DH_NAD-bd"/>
</dbReference>
<keyword evidence="6" id="KW-0443">Lipid metabolism</keyword>
<keyword evidence="3" id="KW-0442">Lipid degradation</keyword>
<evidence type="ECO:0000256" key="3">
    <source>
        <dbReference type="ARBA" id="ARBA00022963"/>
    </source>
</evidence>
<dbReference type="Gene3D" id="3.40.50.720">
    <property type="entry name" value="NAD(P)-binding Rossmann-like Domain"/>
    <property type="match status" value="1"/>
</dbReference>
<feature type="domain" description="3-hydroxyacyl-CoA dehydrogenase NAD binding" evidence="9">
    <location>
        <begin position="6"/>
        <end position="181"/>
    </location>
</feature>
<evidence type="ECO:0000313" key="10">
    <source>
        <dbReference type="EMBL" id="TLX45032.1"/>
    </source>
</evidence>
<dbReference type="Pfam" id="PF00378">
    <property type="entry name" value="ECH_1"/>
    <property type="match status" value="1"/>
</dbReference>
<dbReference type="Pfam" id="PF00725">
    <property type="entry name" value="3HCDH"/>
    <property type="match status" value="1"/>
</dbReference>
<dbReference type="Proteomes" id="UP000305131">
    <property type="component" value="Unassembled WGS sequence"/>
</dbReference>
<dbReference type="SUPFAM" id="SSF51735">
    <property type="entry name" value="NAD(P)-binding Rossmann-fold domains"/>
    <property type="match status" value="1"/>
</dbReference>
<reference evidence="10 11" key="1">
    <citation type="submission" date="2019-05" db="EMBL/GenBank/DDBJ databases">
        <authorList>
            <person name="Zhou X."/>
        </authorList>
    </citation>
    <scope>NUCLEOTIDE SEQUENCE [LARGE SCALE GENOMIC DNA]</scope>
    <source>
        <strain evidence="10 11">DSM 432</strain>
    </source>
</reference>
<evidence type="ECO:0000256" key="6">
    <source>
        <dbReference type="ARBA" id="ARBA00023098"/>
    </source>
</evidence>
<comment type="pathway">
    <text evidence="1">Lipid metabolism; fatty acid beta-oxidation.</text>
</comment>
<sequence length="765" mass="79838">MGEIRKAGVIGAGVMGSGIAAHLANAGLHVVLLDVEAATAASAVAKQVKSGGFMDAAFAERVVTGSVSDDMLLLSDADLIIEAVAERLDVKQGLYARIESVRKPGSIVSSNTSTIPLSALVDGLPEGFAADFLVTHFFNPPRTMPLLELVAGPRTRREALETIRDFGDRDLGKSVVVCRDTPGFIANRIGNYWMAAAVNEAIALGLDVEVADAAISKPFGIPKTGIFGLMDLVGIDLMSMVLRSLHGALPPSDPMQDYPVEPALLARMIGEKRLGRKSGAGFVRLSADRKSREVTDLVTGEYRPQKKVDSDALDATKGDARALMEHDGAAGRYAAAVMEKALAYAARITPEIADGPDAVDTAMRGGYGWAKGPFELIDQLGAGWLVARLEKRGVPVPDFLAKAAAAGGFYAIENGARSCLLPDGTRRKVAQADGVITLAAVQLASKAVEDWGAARLWDLGDGIACFEIRSKMNTFGAPVLDALEATLARVQQGFKGLVIGSDAPLFSAGADIRVFLETVETSGPAAFGASIDRGHRLFKAVKYAPFPVVGAAAGLAFGGGCELLLHCRAIQAHAELTIGLVEPRIGVVPGWGGCKEMLLRFAEGHASAKGPVAPALAAFGVIAPGKVSTSAFEARRLGFLRPTDGITMNRARLLADAKAKALALAEGYVPPAPPSLTLSGPSGASALRNVLETEATAGRLTAHDRVVGEALVTVLTGGPDADPVRPVGEDAVTALERAAFIALLGEPATLERIRHMLATGKPLRN</sequence>
<dbReference type="AlphaFoldDB" id="A0A6C1KL48"/>
<dbReference type="Gene3D" id="1.10.1040.50">
    <property type="match status" value="1"/>
</dbReference>
<comment type="catalytic activity">
    <reaction evidence="7">
        <text>a (3S)-3-hydroxyacyl-CoA + NAD(+) = a 3-oxoacyl-CoA + NADH + H(+)</text>
        <dbReference type="Rhea" id="RHEA:22432"/>
        <dbReference type="ChEBI" id="CHEBI:15378"/>
        <dbReference type="ChEBI" id="CHEBI:57318"/>
        <dbReference type="ChEBI" id="CHEBI:57540"/>
        <dbReference type="ChEBI" id="CHEBI:57945"/>
        <dbReference type="ChEBI" id="CHEBI:90726"/>
        <dbReference type="EC" id="1.1.1.35"/>
    </reaction>
</comment>
<proteinExistence type="predicted"/>
<accession>A0A6C1KL48</accession>
<evidence type="ECO:0000259" key="9">
    <source>
        <dbReference type="Pfam" id="PF02737"/>
    </source>
</evidence>
<dbReference type="UniPathway" id="UPA00659"/>
<dbReference type="RefSeq" id="WP_138397657.1">
    <property type="nucleotide sequence ID" value="NZ_JBAFVI010000004.1"/>
</dbReference>
<comment type="caution">
    <text evidence="10">The sequence shown here is derived from an EMBL/GenBank/DDBJ whole genome shotgun (WGS) entry which is preliminary data.</text>
</comment>
<dbReference type="GO" id="GO:0003857">
    <property type="term" value="F:(3S)-3-hydroxyacyl-CoA dehydrogenase (NAD+) activity"/>
    <property type="evidence" value="ECO:0007669"/>
    <property type="project" value="UniProtKB-EC"/>
</dbReference>
<dbReference type="Gene3D" id="3.90.226.10">
    <property type="entry name" value="2-enoyl-CoA Hydratase, Chain A, domain 1"/>
    <property type="match status" value="1"/>
</dbReference>
<name>A0A6C1KL48_XANAU</name>
<dbReference type="GeneID" id="95772040"/>
<evidence type="ECO:0000256" key="5">
    <source>
        <dbReference type="ARBA" id="ARBA00023027"/>
    </source>
</evidence>
<dbReference type="CDD" id="cd06558">
    <property type="entry name" value="crotonase-like"/>
    <property type="match status" value="1"/>
</dbReference>
<evidence type="ECO:0000259" key="8">
    <source>
        <dbReference type="Pfam" id="PF00725"/>
    </source>
</evidence>
<feature type="domain" description="3-hydroxyacyl-CoA dehydrogenase C-terminal" evidence="8">
    <location>
        <begin position="183"/>
        <end position="284"/>
    </location>
</feature>
<dbReference type="SUPFAM" id="SSF48179">
    <property type="entry name" value="6-phosphogluconate dehydrogenase C-terminal domain-like"/>
    <property type="match status" value="2"/>
</dbReference>
<evidence type="ECO:0000256" key="1">
    <source>
        <dbReference type="ARBA" id="ARBA00005005"/>
    </source>
</evidence>
<evidence type="ECO:0000256" key="2">
    <source>
        <dbReference type="ARBA" id="ARBA00022832"/>
    </source>
</evidence>
<dbReference type="InterPro" id="IPR006108">
    <property type="entry name" value="3HC_DH_C"/>
</dbReference>
<keyword evidence="2" id="KW-0276">Fatty acid metabolism</keyword>
<keyword evidence="5" id="KW-0520">NAD</keyword>
<protein>
    <submittedName>
        <fullName evidence="10">3-hydroxyacyl-CoA dehydrogenase/enoyl-CoA hydratase family protein</fullName>
    </submittedName>
</protein>
<dbReference type="InterPro" id="IPR036291">
    <property type="entry name" value="NAD(P)-bd_dom_sf"/>
</dbReference>
<dbReference type="PANTHER" id="PTHR48075:SF7">
    <property type="entry name" value="3-HYDROXYACYL-COA DEHYDROGENASE-RELATED"/>
    <property type="match status" value="1"/>
</dbReference>
<evidence type="ECO:0000313" key="11">
    <source>
        <dbReference type="Proteomes" id="UP000305131"/>
    </source>
</evidence>
<keyword evidence="4" id="KW-0560">Oxidoreductase</keyword>
<dbReference type="SUPFAM" id="SSF52096">
    <property type="entry name" value="ClpP/crotonase"/>
    <property type="match status" value="1"/>
</dbReference>
<dbReference type="Pfam" id="PF02737">
    <property type="entry name" value="3HCDH_N"/>
    <property type="match status" value="1"/>
</dbReference>
<organism evidence="10 11">
    <name type="scientific">Xanthobacter autotrophicus</name>
    <dbReference type="NCBI Taxonomy" id="280"/>
    <lineage>
        <taxon>Bacteria</taxon>
        <taxon>Pseudomonadati</taxon>
        <taxon>Pseudomonadota</taxon>
        <taxon>Alphaproteobacteria</taxon>
        <taxon>Hyphomicrobiales</taxon>
        <taxon>Xanthobacteraceae</taxon>
        <taxon>Xanthobacter</taxon>
    </lineage>
</organism>
<evidence type="ECO:0000256" key="4">
    <source>
        <dbReference type="ARBA" id="ARBA00023002"/>
    </source>
</evidence>
<dbReference type="GO" id="GO:0070403">
    <property type="term" value="F:NAD+ binding"/>
    <property type="evidence" value="ECO:0007669"/>
    <property type="project" value="InterPro"/>
</dbReference>
<dbReference type="GO" id="GO:0006635">
    <property type="term" value="P:fatty acid beta-oxidation"/>
    <property type="evidence" value="ECO:0007669"/>
    <property type="project" value="UniProtKB-UniPathway"/>
</dbReference>
<evidence type="ECO:0000256" key="7">
    <source>
        <dbReference type="ARBA" id="ARBA00049556"/>
    </source>
</evidence>
<gene>
    <name evidence="10" type="ORF">FBQ73_01000</name>
</gene>
<dbReference type="OrthoDB" id="5389341at2"/>
<dbReference type="InterPro" id="IPR029045">
    <property type="entry name" value="ClpP/crotonase-like_dom_sf"/>
</dbReference>